<dbReference type="EMBL" id="MFJU01000012">
    <property type="protein sequence ID" value="OGG36746.1"/>
    <property type="molecule type" value="Genomic_DNA"/>
</dbReference>
<name>A0A1F6BII1_9BACT</name>
<evidence type="ECO:0000313" key="2">
    <source>
        <dbReference type="Proteomes" id="UP000176228"/>
    </source>
</evidence>
<sequence>MVGTRVGEVVGVMVVKGVISGRLVNIRFSSLGGESGAKTEGKGEAGMIEVGEIIEVVGKSEGAVEGEGEGAATF</sequence>
<dbReference type="Proteomes" id="UP000176228">
    <property type="component" value="Unassembled WGS sequence"/>
</dbReference>
<dbReference type="AlphaFoldDB" id="A0A1F6BII1"/>
<gene>
    <name evidence="1" type="ORF">A2968_03865</name>
</gene>
<evidence type="ECO:0000313" key="1">
    <source>
        <dbReference type="EMBL" id="OGG36746.1"/>
    </source>
</evidence>
<comment type="caution">
    <text evidence="1">The sequence shown here is derived from an EMBL/GenBank/DDBJ whole genome shotgun (WGS) entry which is preliminary data.</text>
</comment>
<organism evidence="1 2">
    <name type="scientific">Candidatus Gottesmanbacteria bacterium RIFCSPLOWO2_01_FULL_42_22</name>
    <dbReference type="NCBI Taxonomy" id="1798391"/>
    <lineage>
        <taxon>Bacteria</taxon>
        <taxon>Candidatus Gottesmaniibacteriota</taxon>
    </lineage>
</organism>
<protein>
    <submittedName>
        <fullName evidence="1">Uncharacterized protein</fullName>
    </submittedName>
</protein>
<reference evidence="1 2" key="1">
    <citation type="journal article" date="2016" name="Nat. Commun.">
        <title>Thousands of microbial genomes shed light on interconnected biogeochemical processes in an aquifer system.</title>
        <authorList>
            <person name="Anantharaman K."/>
            <person name="Brown C.T."/>
            <person name="Hug L.A."/>
            <person name="Sharon I."/>
            <person name="Castelle C.J."/>
            <person name="Probst A.J."/>
            <person name="Thomas B.C."/>
            <person name="Singh A."/>
            <person name="Wilkins M.J."/>
            <person name="Karaoz U."/>
            <person name="Brodie E.L."/>
            <person name="Williams K.H."/>
            <person name="Hubbard S.S."/>
            <person name="Banfield J.F."/>
        </authorList>
    </citation>
    <scope>NUCLEOTIDE SEQUENCE [LARGE SCALE GENOMIC DNA]</scope>
</reference>
<proteinExistence type="predicted"/>
<accession>A0A1F6BII1</accession>